<name>A0A3P7PD96_9FIRM</name>
<organism evidence="1 2">
    <name type="scientific">Petrocella atlantisensis</name>
    <dbReference type="NCBI Taxonomy" id="2173034"/>
    <lineage>
        <taxon>Bacteria</taxon>
        <taxon>Bacillati</taxon>
        <taxon>Bacillota</taxon>
        <taxon>Clostridia</taxon>
        <taxon>Lachnospirales</taxon>
        <taxon>Vallitaleaceae</taxon>
        <taxon>Petrocella</taxon>
    </lineage>
</organism>
<evidence type="ECO:0000313" key="2">
    <source>
        <dbReference type="Proteomes" id="UP000279029"/>
    </source>
</evidence>
<accession>A0A3P7PD96</accession>
<reference evidence="1 2" key="1">
    <citation type="submission" date="2018-09" db="EMBL/GenBank/DDBJ databases">
        <authorList>
            <person name="Postec A."/>
        </authorList>
    </citation>
    <scope>NUCLEOTIDE SEQUENCE [LARGE SCALE GENOMIC DNA]</scope>
    <source>
        <strain evidence="1">70B-A</strain>
    </source>
</reference>
<dbReference type="AlphaFoldDB" id="A0A3P7PD96"/>
<dbReference type="EMBL" id="LR130778">
    <property type="protein sequence ID" value="VDN46858.1"/>
    <property type="molecule type" value="Genomic_DNA"/>
</dbReference>
<dbReference type="Proteomes" id="UP000279029">
    <property type="component" value="Chromosome"/>
</dbReference>
<sequence length="77" mass="9085">MLKSIEINKAYLALRMLTLNWSREAEKGGNMMRDIGAYFYSEKKRIKCVTSNLVEGMYYTNLSELAVDVYRTINDWY</sequence>
<keyword evidence="2" id="KW-1185">Reference proteome</keyword>
<protein>
    <submittedName>
        <fullName evidence="1">Uncharacterized protein</fullName>
    </submittedName>
</protein>
<gene>
    <name evidence="1" type="ORF">PATL70BA_0982</name>
</gene>
<dbReference type="KEGG" id="cbar:PATL70BA_0982"/>
<proteinExistence type="predicted"/>
<evidence type="ECO:0000313" key="1">
    <source>
        <dbReference type="EMBL" id="VDN46858.1"/>
    </source>
</evidence>